<dbReference type="AlphaFoldDB" id="A0AAW4BA25"/>
<name>A0AAW4BA25_VIBAN</name>
<organism evidence="1 2">
    <name type="scientific">Vibrio anguillarum</name>
    <name type="common">Listonella anguillarum</name>
    <dbReference type="NCBI Taxonomy" id="55601"/>
    <lineage>
        <taxon>Bacteria</taxon>
        <taxon>Pseudomonadati</taxon>
        <taxon>Pseudomonadota</taxon>
        <taxon>Gammaproteobacteria</taxon>
        <taxon>Vibrionales</taxon>
        <taxon>Vibrionaceae</taxon>
        <taxon>Vibrio</taxon>
    </lineage>
</organism>
<protein>
    <submittedName>
        <fullName evidence="1">Uncharacterized protein</fullName>
    </submittedName>
</protein>
<proteinExistence type="predicted"/>
<dbReference type="EMBL" id="SCLC01000001">
    <property type="protein sequence ID" value="MBF4433186.1"/>
    <property type="molecule type" value="Genomic_DNA"/>
</dbReference>
<gene>
    <name evidence="1" type="ORF">ERJ77_01485</name>
</gene>
<evidence type="ECO:0000313" key="2">
    <source>
        <dbReference type="Proteomes" id="UP000786185"/>
    </source>
</evidence>
<reference evidence="1" key="1">
    <citation type="journal article" date="2021" name="PeerJ">
        <title>Analysis of 44 Vibrio anguillarum genomes reveals high genetic diversity.</title>
        <authorList>
            <person name="Hansen M.J."/>
            <person name="Dalsgaard I."/>
        </authorList>
    </citation>
    <scope>NUCLEOTIDE SEQUENCE</scope>
    <source>
        <strain evidence="1">850617-1/1</strain>
    </source>
</reference>
<evidence type="ECO:0000313" key="1">
    <source>
        <dbReference type="EMBL" id="MBF4433186.1"/>
    </source>
</evidence>
<dbReference type="Proteomes" id="UP000786185">
    <property type="component" value="Unassembled WGS sequence"/>
</dbReference>
<accession>A0AAW4BA25</accession>
<comment type="caution">
    <text evidence="1">The sequence shown here is derived from an EMBL/GenBank/DDBJ whole genome shotgun (WGS) entry which is preliminary data.</text>
</comment>
<sequence>MAVRIFDESHRIRQEVSVTDIAADDRDLLTKKDGDVLYESKTFLGSFVTATNSDTWTTIIDHPDFLVQARSPVTGNRVVLITNKTGSTVVHSWQASRNDFSEVRGDTISLNESGFEIVGTDDSSGRRFIRIATTKNTYATNKESKTWWFDIISHRIGTTGYRVYVKMLVA</sequence>